<gene>
    <name evidence="6" type="ORF">FGL86_16580</name>
</gene>
<feature type="transmembrane region" description="Helical" evidence="5">
    <location>
        <begin position="432"/>
        <end position="449"/>
    </location>
</feature>
<feature type="transmembrane region" description="Helical" evidence="5">
    <location>
        <begin position="404"/>
        <end position="426"/>
    </location>
</feature>
<dbReference type="GO" id="GO:0016020">
    <property type="term" value="C:membrane"/>
    <property type="evidence" value="ECO:0007669"/>
    <property type="project" value="UniProtKB-SubCell"/>
</dbReference>
<feature type="transmembrane region" description="Helical" evidence="5">
    <location>
        <begin position="324"/>
        <end position="351"/>
    </location>
</feature>
<dbReference type="InterPro" id="IPR036259">
    <property type="entry name" value="MFS_trans_sf"/>
</dbReference>
<dbReference type="KEGG" id="paur:FGL86_16580"/>
<feature type="transmembrane region" description="Helical" evidence="5">
    <location>
        <begin position="371"/>
        <end position="392"/>
    </location>
</feature>
<feature type="transmembrane region" description="Helical" evidence="5">
    <location>
        <begin position="165"/>
        <end position="191"/>
    </location>
</feature>
<evidence type="ECO:0000256" key="2">
    <source>
        <dbReference type="ARBA" id="ARBA00022692"/>
    </source>
</evidence>
<dbReference type="SUPFAM" id="SSF103473">
    <property type="entry name" value="MFS general substrate transporter"/>
    <property type="match status" value="1"/>
</dbReference>
<dbReference type="RefSeq" id="WP_147186258.1">
    <property type="nucleotide sequence ID" value="NZ_CP042382.1"/>
</dbReference>
<feature type="transmembrane region" description="Helical" evidence="5">
    <location>
        <begin position="259"/>
        <end position="276"/>
    </location>
</feature>
<sequence length="530" mass="57246">MKRANADIEHWDVEDESFWQSQGNKIATRNLWISIPSLLMGFAVWLMWGMITTQMRNLGFDFTVDQLFTLTAIAGLAGATLRIPASFMIRIAGGRNTIFLTTALLMIPALGTGIALMNPETPLWIFQALALLSGIGGGNFACSMSNISTFYPKKQQGYALGMNAGLGNFGVTTMQILIPLVMTVGLFGALAGDPMELTRASGTLIGRIEAGTDTWIQNAGFIWLVFLIPLAFAGWFGMNNLRTVTPHPGTPAAAFGKILGLYALGVVATVVGMVALEWINMWLALPITILLTLGLLLLLPGTIKTNIKTQYAIFRDKHTWAMTAIYTATFGSFIGFSAALPLSITVIFGNMMEVAADGSMTRVVNPDAPSALTWAWMGPFVGALIRPVGGWISDKLGGAIVTQVISVIMVAASAAVGYVMMLAYNATDPNQYFWMFLLLFIVLFAASGIGNGSTFRSIGVIFDVQQKGPVLGWTSAVAAYGAFIAPRVMGEQIKAGTPEMAMYGFAVFYAVCLVINWWFYLRKDAYVKNP</sequence>
<keyword evidence="4 5" id="KW-0472">Membrane</keyword>
<accession>A0A5B8SXX9</accession>
<feature type="transmembrane region" description="Helical" evidence="5">
    <location>
        <begin position="97"/>
        <end position="117"/>
    </location>
</feature>
<comment type="subcellular location">
    <subcellularLocation>
        <location evidence="1">Membrane</location>
        <topology evidence="1">Multi-pass membrane protein</topology>
    </subcellularLocation>
</comment>
<keyword evidence="2 5" id="KW-0812">Transmembrane</keyword>
<feature type="transmembrane region" description="Helical" evidence="5">
    <location>
        <begin position="31"/>
        <end position="51"/>
    </location>
</feature>
<dbReference type="EMBL" id="CP042382">
    <property type="protein sequence ID" value="QEA40997.1"/>
    <property type="molecule type" value="Genomic_DNA"/>
</dbReference>
<evidence type="ECO:0000256" key="4">
    <source>
        <dbReference type="ARBA" id="ARBA00023136"/>
    </source>
</evidence>
<evidence type="ECO:0000313" key="7">
    <source>
        <dbReference type="Proteomes" id="UP000321272"/>
    </source>
</evidence>
<dbReference type="Gene3D" id="1.20.1250.20">
    <property type="entry name" value="MFS general substrate transporter like domains"/>
    <property type="match status" value="2"/>
</dbReference>
<dbReference type="Proteomes" id="UP000321272">
    <property type="component" value="Chromosome"/>
</dbReference>
<name>A0A5B8SXX9_9GAMM</name>
<reference evidence="6 7" key="1">
    <citation type="submission" date="2019-06" db="EMBL/GenBank/DDBJ databases">
        <title>Genome analyses of bacteria isolated from kimchi.</title>
        <authorList>
            <person name="Lee S."/>
            <person name="Ahn S."/>
            <person name="Roh S."/>
        </authorList>
    </citation>
    <scope>NUCLEOTIDE SEQUENCE [LARGE SCALE GENOMIC DNA]</scope>
    <source>
        <strain evidence="6 7">CBA4606</strain>
    </source>
</reference>
<proteinExistence type="predicted"/>
<feature type="transmembrane region" description="Helical" evidence="5">
    <location>
        <begin position="66"/>
        <end position="85"/>
    </location>
</feature>
<feature type="transmembrane region" description="Helical" evidence="5">
    <location>
        <begin position="123"/>
        <end position="144"/>
    </location>
</feature>
<feature type="transmembrane region" description="Helical" evidence="5">
    <location>
        <begin position="470"/>
        <end position="489"/>
    </location>
</feature>
<feature type="transmembrane region" description="Helical" evidence="5">
    <location>
        <begin position="501"/>
        <end position="521"/>
    </location>
</feature>
<dbReference type="GO" id="GO:0015112">
    <property type="term" value="F:nitrate transmembrane transporter activity"/>
    <property type="evidence" value="ECO:0007669"/>
    <property type="project" value="InterPro"/>
</dbReference>
<dbReference type="InterPro" id="IPR044772">
    <property type="entry name" value="NO3_transporter"/>
</dbReference>
<evidence type="ECO:0000256" key="5">
    <source>
        <dbReference type="SAM" id="Phobius"/>
    </source>
</evidence>
<evidence type="ECO:0000256" key="3">
    <source>
        <dbReference type="ARBA" id="ARBA00022989"/>
    </source>
</evidence>
<protein>
    <submittedName>
        <fullName evidence="6">MFS transporter</fullName>
    </submittedName>
</protein>
<evidence type="ECO:0000313" key="6">
    <source>
        <dbReference type="EMBL" id="QEA40997.1"/>
    </source>
</evidence>
<keyword evidence="7" id="KW-1185">Reference proteome</keyword>
<feature type="transmembrane region" description="Helical" evidence="5">
    <location>
        <begin position="282"/>
        <end position="303"/>
    </location>
</feature>
<evidence type="ECO:0000256" key="1">
    <source>
        <dbReference type="ARBA" id="ARBA00004141"/>
    </source>
</evidence>
<dbReference type="OrthoDB" id="9771451at2"/>
<dbReference type="AlphaFoldDB" id="A0A5B8SXX9"/>
<organism evidence="6 7">
    <name type="scientific">Pistricoccus aurantiacus</name>
    <dbReference type="NCBI Taxonomy" id="1883414"/>
    <lineage>
        <taxon>Bacteria</taxon>
        <taxon>Pseudomonadati</taxon>
        <taxon>Pseudomonadota</taxon>
        <taxon>Gammaproteobacteria</taxon>
        <taxon>Oceanospirillales</taxon>
        <taxon>Halomonadaceae</taxon>
        <taxon>Pistricoccus</taxon>
    </lineage>
</organism>
<feature type="transmembrane region" description="Helical" evidence="5">
    <location>
        <begin position="220"/>
        <end position="238"/>
    </location>
</feature>
<dbReference type="PANTHER" id="PTHR23515">
    <property type="entry name" value="HIGH-AFFINITY NITRATE TRANSPORTER 2.3"/>
    <property type="match status" value="1"/>
</dbReference>
<keyword evidence="3 5" id="KW-1133">Transmembrane helix</keyword>